<name>A0ABQ9HSM0_9NEOP</name>
<protein>
    <submittedName>
        <fullName evidence="1">Uncharacterized protein</fullName>
    </submittedName>
</protein>
<dbReference type="EMBL" id="JARBHB010000004">
    <property type="protein sequence ID" value="KAJ8887270.1"/>
    <property type="molecule type" value="Genomic_DNA"/>
</dbReference>
<gene>
    <name evidence="1" type="ORF">PR048_013485</name>
</gene>
<sequence>MDEILILLEPIFRKGDCLILNKMTKVAENHTSLICKLTGGKRIDHAKGQRCYGAALAHMNGASYMINPWKSKTGNMTKENIPMQKRKRKIDELTDNIEYGPNAAKPELVPNDLQSQMKTILWKLQKEAGSLMLCSTLD</sequence>
<keyword evidence="2" id="KW-1185">Reference proteome</keyword>
<accession>A0ABQ9HSM0</accession>
<proteinExistence type="predicted"/>
<evidence type="ECO:0000313" key="1">
    <source>
        <dbReference type="EMBL" id="KAJ8887270.1"/>
    </source>
</evidence>
<comment type="caution">
    <text evidence="1">The sequence shown here is derived from an EMBL/GenBank/DDBJ whole genome shotgun (WGS) entry which is preliminary data.</text>
</comment>
<dbReference type="Proteomes" id="UP001159363">
    <property type="component" value="Chromosome X"/>
</dbReference>
<evidence type="ECO:0000313" key="2">
    <source>
        <dbReference type="Proteomes" id="UP001159363"/>
    </source>
</evidence>
<organism evidence="1 2">
    <name type="scientific">Dryococelus australis</name>
    <dbReference type="NCBI Taxonomy" id="614101"/>
    <lineage>
        <taxon>Eukaryota</taxon>
        <taxon>Metazoa</taxon>
        <taxon>Ecdysozoa</taxon>
        <taxon>Arthropoda</taxon>
        <taxon>Hexapoda</taxon>
        <taxon>Insecta</taxon>
        <taxon>Pterygota</taxon>
        <taxon>Neoptera</taxon>
        <taxon>Polyneoptera</taxon>
        <taxon>Phasmatodea</taxon>
        <taxon>Verophasmatodea</taxon>
        <taxon>Anareolatae</taxon>
        <taxon>Phasmatidae</taxon>
        <taxon>Eurycanthinae</taxon>
        <taxon>Dryococelus</taxon>
    </lineage>
</organism>
<reference evidence="1 2" key="1">
    <citation type="submission" date="2023-02" db="EMBL/GenBank/DDBJ databases">
        <title>LHISI_Scaffold_Assembly.</title>
        <authorList>
            <person name="Stuart O.P."/>
            <person name="Cleave R."/>
            <person name="Magrath M.J.L."/>
            <person name="Mikheyev A.S."/>
        </authorList>
    </citation>
    <scope>NUCLEOTIDE SEQUENCE [LARGE SCALE GENOMIC DNA]</scope>
    <source>
        <strain evidence="1">Daus_M_001</strain>
        <tissue evidence="1">Leg muscle</tissue>
    </source>
</reference>